<evidence type="ECO:0000259" key="5">
    <source>
        <dbReference type="PROSITE" id="PS50894"/>
    </source>
</evidence>
<organism evidence="6 7">
    <name type="scientific">Folsomia candida</name>
    <name type="common">Springtail</name>
    <dbReference type="NCBI Taxonomy" id="158441"/>
    <lineage>
        <taxon>Eukaryota</taxon>
        <taxon>Metazoa</taxon>
        <taxon>Ecdysozoa</taxon>
        <taxon>Arthropoda</taxon>
        <taxon>Hexapoda</taxon>
        <taxon>Collembola</taxon>
        <taxon>Entomobryomorpha</taxon>
        <taxon>Isotomoidea</taxon>
        <taxon>Isotomidae</taxon>
        <taxon>Proisotominae</taxon>
        <taxon>Folsomia</taxon>
    </lineage>
</organism>
<sequence length="223" mass="25098">MENSESQQPKEPSMPTLDEFKAKVFEAGDIKDLKIKDAKSAVVGEMTSKVSPSTKAIAGGKKENEVKPLSGIKVELTPKQKQEIKEAFVALDVDGSGYMSTHDLKIALRALGFEPRKNEIKKIVEKVDKNNTGKLCFTDFMEVINLKLAEKDSRDEILKAFKLFDKDHTGFITFENLRQIAVELGEGLNDEEIREMIDEADMDNDGAVNENEFFRIMKKTSLY</sequence>
<keyword evidence="2" id="KW-0106">Calcium</keyword>
<name>A0A226ERE6_FOLCA</name>
<dbReference type="PROSITE" id="PS50222">
    <property type="entry name" value="EF_HAND_2"/>
    <property type="match status" value="4"/>
</dbReference>
<reference evidence="6 7" key="1">
    <citation type="submission" date="2015-12" db="EMBL/GenBank/DDBJ databases">
        <title>The genome of Folsomia candida.</title>
        <authorList>
            <person name="Faddeeva A."/>
            <person name="Derks M.F."/>
            <person name="Anvar Y."/>
            <person name="Smit S."/>
            <person name="Van Straalen N."/>
            <person name="Roelofs D."/>
        </authorList>
    </citation>
    <scope>NUCLEOTIDE SEQUENCE [LARGE SCALE GENOMIC DNA]</scope>
    <source>
        <strain evidence="6 7">VU population</strain>
        <tissue evidence="6">Whole body</tissue>
    </source>
</reference>
<evidence type="ECO:0000256" key="1">
    <source>
        <dbReference type="ARBA" id="ARBA00022737"/>
    </source>
</evidence>
<dbReference type="OMA" id="HPGLTQQ"/>
<dbReference type="AlphaFoldDB" id="A0A226ERE6"/>
<dbReference type="PROSITE" id="PS00018">
    <property type="entry name" value="EF_HAND_1"/>
    <property type="match status" value="3"/>
</dbReference>
<dbReference type="EMBL" id="LNIX01000002">
    <property type="protein sequence ID" value="OXA59166.1"/>
    <property type="molecule type" value="Genomic_DNA"/>
</dbReference>
<dbReference type="SUPFAM" id="SSF47473">
    <property type="entry name" value="EF-hand"/>
    <property type="match status" value="1"/>
</dbReference>
<dbReference type="InterPro" id="IPR018247">
    <property type="entry name" value="EF_Hand_1_Ca_BS"/>
</dbReference>
<keyword evidence="7" id="KW-1185">Reference proteome</keyword>
<feature type="domain" description="EF-hand" evidence="4">
    <location>
        <begin position="79"/>
        <end position="114"/>
    </location>
</feature>
<feature type="modified residue" description="Phosphohistidine" evidence="3">
    <location>
        <position position="102"/>
    </location>
</feature>
<proteinExistence type="predicted"/>
<dbReference type="Gene3D" id="1.10.238.10">
    <property type="entry name" value="EF-hand"/>
    <property type="match status" value="2"/>
</dbReference>
<dbReference type="InterPro" id="IPR002048">
    <property type="entry name" value="EF_hand_dom"/>
</dbReference>
<accession>A0A226ERE6</accession>
<feature type="domain" description="EF-hand" evidence="4">
    <location>
        <begin position="115"/>
        <end position="150"/>
    </location>
</feature>
<dbReference type="SMART" id="SM00054">
    <property type="entry name" value="EFh"/>
    <property type="match status" value="4"/>
</dbReference>
<dbReference type="GO" id="GO:0000160">
    <property type="term" value="P:phosphorelay signal transduction system"/>
    <property type="evidence" value="ECO:0007669"/>
    <property type="project" value="InterPro"/>
</dbReference>
<protein>
    <submittedName>
        <fullName evidence="6">Centrin-1</fullName>
    </submittedName>
</protein>
<dbReference type="GO" id="GO:0005509">
    <property type="term" value="F:calcium ion binding"/>
    <property type="evidence" value="ECO:0007669"/>
    <property type="project" value="InterPro"/>
</dbReference>
<dbReference type="FunFam" id="1.10.238.10:FF:000001">
    <property type="entry name" value="Calmodulin 1"/>
    <property type="match status" value="1"/>
</dbReference>
<dbReference type="CDD" id="cd00051">
    <property type="entry name" value="EFh"/>
    <property type="match status" value="1"/>
</dbReference>
<dbReference type="OrthoDB" id="343296at2759"/>
<comment type="caution">
    <text evidence="6">The sequence shown here is derived from an EMBL/GenBank/DDBJ whole genome shotgun (WGS) entry which is preliminary data.</text>
</comment>
<keyword evidence="1" id="KW-0677">Repeat</keyword>
<feature type="domain" description="HPt" evidence="5">
    <location>
        <begin position="62"/>
        <end position="161"/>
    </location>
</feature>
<dbReference type="PROSITE" id="PS50894">
    <property type="entry name" value="HPT"/>
    <property type="match status" value="1"/>
</dbReference>
<dbReference type="InterPro" id="IPR011992">
    <property type="entry name" value="EF-hand-dom_pair"/>
</dbReference>
<dbReference type="PANTHER" id="PTHR23050">
    <property type="entry name" value="CALCIUM BINDING PROTEIN"/>
    <property type="match status" value="1"/>
</dbReference>
<dbReference type="Proteomes" id="UP000198287">
    <property type="component" value="Unassembled WGS sequence"/>
</dbReference>
<keyword evidence="3" id="KW-0597">Phosphoprotein</keyword>
<gene>
    <name evidence="6" type="ORF">Fcan01_05611</name>
</gene>
<evidence type="ECO:0000256" key="2">
    <source>
        <dbReference type="ARBA" id="ARBA00022837"/>
    </source>
</evidence>
<evidence type="ECO:0000313" key="7">
    <source>
        <dbReference type="Proteomes" id="UP000198287"/>
    </source>
</evidence>
<evidence type="ECO:0000313" key="6">
    <source>
        <dbReference type="EMBL" id="OXA59166.1"/>
    </source>
</evidence>
<dbReference type="InterPro" id="IPR050145">
    <property type="entry name" value="Centrin_CML-like"/>
</dbReference>
<feature type="domain" description="EF-hand" evidence="4">
    <location>
        <begin position="188"/>
        <end position="223"/>
    </location>
</feature>
<dbReference type="InterPro" id="IPR008207">
    <property type="entry name" value="Sig_transdc_His_kin_Hpt_dom"/>
</dbReference>
<dbReference type="STRING" id="158441.A0A226ERE6"/>
<evidence type="ECO:0000256" key="3">
    <source>
        <dbReference type="PROSITE-ProRule" id="PRU00110"/>
    </source>
</evidence>
<feature type="domain" description="EF-hand" evidence="4">
    <location>
        <begin position="152"/>
        <end position="187"/>
    </location>
</feature>
<evidence type="ECO:0000259" key="4">
    <source>
        <dbReference type="PROSITE" id="PS50222"/>
    </source>
</evidence>
<dbReference type="Pfam" id="PF13499">
    <property type="entry name" value="EF-hand_7"/>
    <property type="match status" value="2"/>
</dbReference>